<dbReference type="Gene3D" id="2.40.37.10">
    <property type="entry name" value="Lyase, Ornithine Decarboxylase, Chain A, domain 1"/>
    <property type="match status" value="1"/>
</dbReference>
<name>G7DXW3_MIXOS</name>
<comment type="cofactor">
    <cofactor evidence="1 11">
        <name>pyridoxal 5'-phosphate</name>
        <dbReference type="ChEBI" id="CHEBI:597326"/>
    </cofactor>
</comment>
<keyword evidence="4" id="KW-0418">Kinase</keyword>
<dbReference type="InterPro" id="IPR001789">
    <property type="entry name" value="Sig_transdc_resp-reg_receiver"/>
</dbReference>
<dbReference type="SUPFAM" id="SSF47384">
    <property type="entry name" value="Homodimeric domain of signal transducing histidine kinase"/>
    <property type="match status" value="1"/>
</dbReference>
<keyword evidence="5 11" id="KW-0663">Pyridoxal phosphate</keyword>
<feature type="active site" description="Proton donor" evidence="11">
    <location>
        <position position="1749"/>
    </location>
</feature>
<evidence type="ECO:0000256" key="9">
    <source>
        <dbReference type="ARBA" id="ARBA00046672"/>
    </source>
</evidence>
<dbReference type="eggNOG" id="KOG0622">
    <property type="taxonomic scope" value="Eukaryota"/>
</dbReference>
<keyword evidence="17" id="KW-1185">Reference proteome</keyword>
<dbReference type="Pfam" id="PF02784">
    <property type="entry name" value="Orn_Arg_deC_N"/>
    <property type="match status" value="1"/>
</dbReference>
<dbReference type="InterPro" id="IPR029066">
    <property type="entry name" value="PLP-binding_barrel"/>
</dbReference>
<dbReference type="InParanoid" id="G7DXW3"/>
<dbReference type="Gene3D" id="3.40.50.2300">
    <property type="match status" value="1"/>
</dbReference>
<dbReference type="STRING" id="764103.G7DXW3"/>
<feature type="region of interest" description="Disordered" evidence="13">
    <location>
        <begin position="1"/>
        <end position="121"/>
    </location>
</feature>
<dbReference type="InterPro" id="IPR036097">
    <property type="entry name" value="HisK_dim/P_sf"/>
</dbReference>
<dbReference type="Pfam" id="PF00512">
    <property type="entry name" value="HisKA"/>
    <property type="match status" value="1"/>
</dbReference>
<proteinExistence type="inferred from homology"/>
<feature type="compositionally biased region" description="Basic and acidic residues" evidence="13">
    <location>
        <begin position="66"/>
        <end position="79"/>
    </location>
</feature>
<evidence type="ECO:0000259" key="14">
    <source>
        <dbReference type="PROSITE" id="PS50109"/>
    </source>
</evidence>
<evidence type="ECO:0000256" key="13">
    <source>
        <dbReference type="SAM" id="MobiDB-lite"/>
    </source>
</evidence>
<dbReference type="GO" id="GO:0033387">
    <property type="term" value="P:putrescine biosynthetic process from arginine, via ornithine"/>
    <property type="evidence" value="ECO:0007669"/>
    <property type="project" value="TreeGrafter"/>
</dbReference>
<dbReference type="Pfam" id="PF01590">
    <property type="entry name" value="GAF"/>
    <property type="match status" value="1"/>
</dbReference>
<dbReference type="SMART" id="SM00448">
    <property type="entry name" value="REC"/>
    <property type="match status" value="1"/>
</dbReference>
<dbReference type="EMBL" id="BABT02000062">
    <property type="protein sequence ID" value="GAA95423.1"/>
    <property type="molecule type" value="Genomic_DNA"/>
</dbReference>
<dbReference type="InterPro" id="IPR002433">
    <property type="entry name" value="Orn_de-COase"/>
</dbReference>
<comment type="catalytic activity">
    <reaction evidence="10">
        <text>L-ornithine + H(+) = putrescine + CO2</text>
        <dbReference type="Rhea" id="RHEA:22964"/>
        <dbReference type="ChEBI" id="CHEBI:15378"/>
        <dbReference type="ChEBI" id="CHEBI:16526"/>
        <dbReference type="ChEBI" id="CHEBI:46911"/>
        <dbReference type="ChEBI" id="CHEBI:326268"/>
        <dbReference type="EC" id="4.1.1.17"/>
    </reaction>
</comment>
<dbReference type="eggNOG" id="KOG0519">
    <property type="taxonomic scope" value="Eukaryota"/>
</dbReference>
<dbReference type="InterPro" id="IPR000183">
    <property type="entry name" value="Orn/DAP/Arg_de-COase"/>
</dbReference>
<dbReference type="SMART" id="SM00388">
    <property type="entry name" value="HisKA"/>
    <property type="match status" value="1"/>
</dbReference>
<evidence type="ECO:0000256" key="10">
    <source>
        <dbReference type="ARBA" id="ARBA00049127"/>
    </source>
</evidence>
<feature type="domain" description="Response regulatory" evidence="15">
    <location>
        <begin position="1075"/>
        <end position="1211"/>
    </location>
</feature>
<evidence type="ECO:0000256" key="7">
    <source>
        <dbReference type="ARBA" id="ARBA00034115"/>
    </source>
</evidence>
<dbReference type="InterPro" id="IPR011006">
    <property type="entry name" value="CheY-like_superfamily"/>
</dbReference>
<dbReference type="Gene3D" id="1.10.287.130">
    <property type="match status" value="1"/>
</dbReference>
<dbReference type="PRINTS" id="PR01179">
    <property type="entry name" value="ODADCRBXLASE"/>
</dbReference>
<evidence type="ECO:0000313" key="17">
    <source>
        <dbReference type="Proteomes" id="UP000009131"/>
    </source>
</evidence>
<dbReference type="InterPro" id="IPR009006">
    <property type="entry name" value="Ala_racemase/Decarboxylase_C"/>
</dbReference>
<dbReference type="HOGENOM" id="CLU_237683_0_0_1"/>
<dbReference type="InterPro" id="IPR003661">
    <property type="entry name" value="HisK_dim/P_dom"/>
</dbReference>
<evidence type="ECO:0000256" key="1">
    <source>
        <dbReference type="ARBA" id="ARBA00001933"/>
    </source>
</evidence>
<feature type="modified residue" description="N6-(pyridoxal phosphate)lysine" evidence="11">
    <location>
        <position position="1452"/>
    </location>
</feature>
<feature type="compositionally biased region" description="Low complexity" evidence="13">
    <location>
        <begin position="25"/>
        <end position="34"/>
    </location>
</feature>
<dbReference type="FunFam" id="3.20.20.10:FF:000005">
    <property type="entry name" value="Ornithine decarboxylase"/>
    <property type="match status" value="1"/>
</dbReference>
<evidence type="ECO:0000313" key="16">
    <source>
        <dbReference type="EMBL" id="GAA95423.1"/>
    </source>
</evidence>
<feature type="compositionally biased region" description="Polar residues" evidence="13">
    <location>
        <begin position="1052"/>
        <end position="1061"/>
    </location>
</feature>
<dbReference type="EC" id="4.1.1.17" evidence="8"/>
<dbReference type="Proteomes" id="UP000009131">
    <property type="component" value="Unassembled WGS sequence"/>
</dbReference>
<dbReference type="CDD" id="cd00622">
    <property type="entry name" value="PLPDE_III_ODC"/>
    <property type="match status" value="1"/>
</dbReference>
<dbReference type="InterPro" id="IPR036890">
    <property type="entry name" value="HATPase_C_sf"/>
</dbReference>
<organism evidence="16 17">
    <name type="scientific">Mixia osmundae (strain CBS 9802 / IAM 14324 / JCM 22182 / KY 12970)</name>
    <dbReference type="NCBI Taxonomy" id="764103"/>
    <lineage>
        <taxon>Eukaryota</taxon>
        <taxon>Fungi</taxon>
        <taxon>Dikarya</taxon>
        <taxon>Basidiomycota</taxon>
        <taxon>Pucciniomycotina</taxon>
        <taxon>Mixiomycetes</taxon>
        <taxon>Mixiales</taxon>
        <taxon>Mixiaceae</taxon>
        <taxon>Mixia</taxon>
    </lineage>
</organism>
<reference evidence="16 17" key="1">
    <citation type="journal article" date="2011" name="J. Gen. Appl. Microbiol.">
        <title>Draft genome sequencing of the enigmatic basidiomycete Mixia osmundae.</title>
        <authorList>
            <person name="Nishida H."/>
            <person name="Nagatsuka Y."/>
            <person name="Sugiyama J."/>
        </authorList>
    </citation>
    <scope>NUCLEOTIDE SEQUENCE [LARGE SCALE GENOMIC DNA]</scope>
    <source>
        <strain evidence="17">CBS 9802 / IAM 14324 / JCM 22182 / KY 12970</strain>
    </source>
</reference>
<dbReference type="PROSITE" id="PS50110">
    <property type="entry name" value="RESPONSE_REGULATORY"/>
    <property type="match status" value="1"/>
</dbReference>
<dbReference type="Gene3D" id="3.30.565.10">
    <property type="entry name" value="Histidine kinase-like ATPase, C-terminal domain"/>
    <property type="match status" value="1"/>
</dbReference>
<dbReference type="Pfam" id="PF02518">
    <property type="entry name" value="HATPase_c"/>
    <property type="match status" value="1"/>
</dbReference>
<comment type="caution">
    <text evidence="16">The sequence shown here is derived from an EMBL/GenBank/DDBJ whole genome shotgun (WGS) entry which is preliminary data.</text>
</comment>
<dbReference type="InterPro" id="IPR022653">
    <property type="entry name" value="De-COase2_pyr-phos_BS"/>
</dbReference>
<dbReference type="OrthoDB" id="5034579at2759"/>
<dbReference type="CDD" id="cd17546">
    <property type="entry name" value="REC_hyHK_CKI1_RcsC-like"/>
    <property type="match status" value="1"/>
</dbReference>
<comment type="similarity">
    <text evidence="2">Belongs to the Orn/Lys/Arg decarboxylase class-II family.</text>
</comment>
<dbReference type="Gene3D" id="3.30.450.40">
    <property type="match status" value="1"/>
</dbReference>
<evidence type="ECO:0000256" key="12">
    <source>
        <dbReference type="PROSITE-ProRule" id="PRU00169"/>
    </source>
</evidence>
<dbReference type="PRINTS" id="PR01182">
    <property type="entry name" value="ORNDCRBXLASE"/>
</dbReference>
<evidence type="ECO:0000256" key="5">
    <source>
        <dbReference type="ARBA" id="ARBA00022898"/>
    </source>
</evidence>
<evidence type="ECO:0000256" key="8">
    <source>
        <dbReference type="ARBA" id="ARBA00034138"/>
    </source>
</evidence>
<evidence type="ECO:0000256" key="11">
    <source>
        <dbReference type="PIRSR" id="PIRSR600183-50"/>
    </source>
</evidence>
<gene>
    <name evidence="16" type="primary">Mo02077</name>
    <name evidence="16" type="ORF">E5Q_02077</name>
</gene>
<dbReference type="GO" id="GO:0000155">
    <property type="term" value="F:phosphorelay sensor kinase activity"/>
    <property type="evidence" value="ECO:0007669"/>
    <property type="project" value="InterPro"/>
</dbReference>
<evidence type="ECO:0000256" key="2">
    <source>
        <dbReference type="ARBA" id="ARBA00008872"/>
    </source>
</evidence>
<dbReference type="SUPFAM" id="SSF55874">
    <property type="entry name" value="ATPase domain of HSP90 chaperone/DNA topoisomerase II/histidine kinase"/>
    <property type="match status" value="1"/>
</dbReference>
<evidence type="ECO:0000256" key="4">
    <source>
        <dbReference type="ARBA" id="ARBA00022777"/>
    </source>
</evidence>
<comment type="pathway">
    <text evidence="7">Amine and polyamine biosynthesis; putrescine biosynthesis via L-ornithine pathway; putrescine from L-ornithine: step 1/1.</text>
</comment>
<evidence type="ECO:0000256" key="6">
    <source>
        <dbReference type="ARBA" id="ARBA00023239"/>
    </source>
</evidence>
<dbReference type="CDD" id="cd00082">
    <property type="entry name" value="HisKA"/>
    <property type="match status" value="1"/>
</dbReference>
<dbReference type="InterPro" id="IPR003594">
    <property type="entry name" value="HATPase_dom"/>
</dbReference>
<dbReference type="SUPFAM" id="SSF52172">
    <property type="entry name" value="CheY-like"/>
    <property type="match status" value="1"/>
</dbReference>
<dbReference type="InterPro" id="IPR003018">
    <property type="entry name" value="GAF"/>
</dbReference>
<dbReference type="PROSITE" id="PS50109">
    <property type="entry name" value="HIS_KIN"/>
    <property type="match status" value="1"/>
</dbReference>
<dbReference type="PANTHER" id="PTHR11482:SF6">
    <property type="entry name" value="ORNITHINE DECARBOXYLASE 1-RELATED"/>
    <property type="match status" value="1"/>
</dbReference>
<dbReference type="InterPro" id="IPR029016">
    <property type="entry name" value="GAF-like_dom_sf"/>
</dbReference>
<dbReference type="Gene3D" id="3.20.20.10">
    <property type="entry name" value="Alanine racemase"/>
    <property type="match status" value="1"/>
</dbReference>
<dbReference type="SMART" id="SM00387">
    <property type="entry name" value="HATPase_c"/>
    <property type="match status" value="1"/>
</dbReference>
<dbReference type="InterPro" id="IPR005467">
    <property type="entry name" value="His_kinase_dom"/>
</dbReference>
<feature type="region of interest" description="Disordered" evidence="13">
    <location>
        <begin position="157"/>
        <end position="186"/>
    </location>
</feature>
<dbReference type="GO" id="GO:0004586">
    <property type="term" value="F:ornithine decarboxylase activity"/>
    <property type="evidence" value="ECO:0007669"/>
    <property type="project" value="UniProtKB-EC"/>
</dbReference>
<feature type="domain" description="Histidine kinase" evidence="14">
    <location>
        <begin position="743"/>
        <end position="993"/>
    </location>
</feature>
<feature type="compositionally biased region" description="Low complexity" evidence="13">
    <location>
        <begin position="100"/>
        <end position="110"/>
    </location>
</feature>
<protein>
    <recommendedName>
        <fullName evidence="8">ornithine decarboxylase</fullName>
        <ecNumber evidence="8">4.1.1.17</ecNumber>
    </recommendedName>
</protein>
<feature type="modified residue" description="4-aspartylphosphate" evidence="12">
    <location>
        <position position="1124"/>
    </location>
</feature>
<dbReference type="SUPFAM" id="SSF51419">
    <property type="entry name" value="PLP-binding barrel"/>
    <property type="match status" value="1"/>
</dbReference>
<feature type="region of interest" description="Disordered" evidence="13">
    <location>
        <begin position="1039"/>
        <end position="1066"/>
    </location>
</feature>
<comment type="subunit">
    <text evidence="9">Homodimer. Only the dimer is catalytically active, as the active sites are constructed of residues from both monomers.</text>
</comment>
<dbReference type="Pfam" id="PF00072">
    <property type="entry name" value="Response_reg"/>
    <property type="match status" value="1"/>
</dbReference>
<dbReference type="GO" id="GO:0005737">
    <property type="term" value="C:cytoplasm"/>
    <property type="evidence" value="ECO:0007669"/>
    <property type="project" value="TreeGrafter"/>
</dbReference>
<dbReference type="PANTHER" id="PTHR11482">
    <property type="entry name" value="ARGININE/DIAMINOPIMELATE/ORNITHINE DECARBOXYLASE"/>
    <property type="match status" value="1"/>
</dbReference>
<accession>G7DXW3</accession>
<reference evidence="16 17" key="2">
    <citation type="journal article" date="2012" name="Open Biol.">
        <title>Characteristics of nucleosomes and linker DNA regions on the genome of the basidiomycete Mixia osmundae revealed by mono- and dinucleosome mapping.</title>
        <authorList>
            <person name="Nishida H."/>
            <person name="Kondo S."/>
            <person name="Matsumoto T."/>
            <person name="Suzuki Y."/>
            <person name="Yoshikawa H."/>
            <person name="Taylor T.D."/>
            <person name="Sugiyama J."/>
        </authorList>
    </citation>
    <scope>NUCLEOTIDE SEQUENCE [LARGE SCALE GENOMIC DNA]</scope>
    <source>
        <strain evidence="17">CBS 9802 / IAM 14324 / JCM 22182 / KY 12970</strain>
    </source>
</reference>
<sequence>MSSTLIFVSPDDGRSSTPRHGPINSSRGSGAGAANGPRKPGFLLNPAELTAGGSSGSRSNSSTSLNDRRPTRSDSERREERRRRRRAQRAASAGQEEPESPSSETPLSSSDGSASHRVYNTEQPDLAWAEYLTAYRAGSFPADSTPRQPSLLARLDEEEGADMSQSDWESYTSSRHASIDAGPPLNAQMLQSRNNSASTASTAVARTALAALSLHSRKPSLPAPSEDDTGIFVQDAAYAQNDQTNTAEYAHRSVSLHSPTSSITGHLSDSDEGAGMQVYETSDMKQKAEEILSFYKKNRYLPAPDSQSKNTRLKLLHRYGLLDPNRRAAVAKIAQVAQLVFNAAAVIVTLLEDSQQTFVASIGFSQPAGSSLPTRDSFCPHSLLTDEPLVVLRPEEDWRFANNPNVKSGHIAQYIGAPISMATTSALEMGVQAADPADGDQRINVGSLCLLESDKSRRRTSFSAEDKRLLTSLADMIARELSTSHMTAQIEAQALQREFLGDLLASTVCRPSQATSASDGAANAPVDVFERTVEGLRQYLPVDFAAIVDVRNYHAALSSLNDTKWASADAHSGAPSRQSRTWTSQNVTGVFKTLQTASGPTISWLEAEVNSKEAAVTIMASSTDSRHNDWIAQISSARHNEDYAECLLAFLEHSHVRFEAKDFIPGLRRLLPAHAQAAMMIPLFAGDELQPQIMVLAASCTPHTEYTSAEADFVSGLGAICLGQMQRRQIVAASKSQTLFVSQISHELRTPLHAILLELEGMRDALDSEDYYEQILPMLNTAAVCGENLRSVLEDVLDFSKVEAVGATPVHAHRKRALTEVDLSEELINAVKSCRARKLRADAIDDRSTGDRVSIIVETEAKHGSWHALVDKAGLNRIILNVTGNSLKYTEHGSVNVSLRVLRDPPGSQSPDVQQTATSLIEIRVTDTGCGFSSSFAKNDLFTPFKQGNEFSTGVGLGLSIVRAIVKRMVGDILVDSVEGQGTTMTIILPVQWMASSDDSAVLTPPKRVCLTTYGTPVPSATSTEGSLGRVLARESVRASSSHKAAKPPVSRDSSASTAHSGSKRFRDGRSADIRVLIAEDNAISRKILTTMLARKGIDYRAACDGQEAIDIYAQYHPTVCWLDVNMPRKSGLEAATEIRQIEQKHSLRRSNIVIISGGSSEQASSMLATGQIDSYNVKGGLSLKALVGALESQDNDSSAPEAANATRDLLLRLAIAGAGDCLNLGVDPSSRQLQSEKTYDCQYYRPRSSTLFAFVLVREAARLCVVDHTSVDPQGSPRTIDLARGSEASAAESVVTTSRPAPAQGVGRIVFASPLQGRSTPPCSQSDVHILDVSIEHSSAPGTPERRLSFAPESNKALRSCSLPPIKRGFPRAPPPPVFETPEIFTGSILEVMHNTVAEHEDHDGHASVEDAFFVCDLAQVYKQIVRWWDQFGHPLHASAEHRIEPFFAVKSNPDPLVLKMMAALGFGFDCASHTEIALVLALGVHPDQIIYANPCKAASMVGHAASHRVNHMTFDNADELRKVSRLHPDARMVLRILTDDSGSLCRLGLKFGAAMSEVRPLLTRAKELGVEVVGISFHVGSGCSNPLLYDDAIHRAKLAFQIGAELGYDFTLLDIGGGFGSDNLELMAAVIHRSLTVHFPDRRKVRVIAEPGRYYVAEAFQLATNIIARRGLSDEQERAAILCEAANTTDEPAVMYYINDGVYGSFNCTMFDHQVVHPRVLTAKGAVVDDGKQFGKVQPCSIWGPTCDSIDVVQSKAFLPTDSLVVGDWLRWENMGAYTICAASQFNGMARSEVSYTIDAGGDDTLEAKLRALVLS</sequence>
<dbReference type="InterPro" id="IPR022644">
    <property type="entry name" value="De-COase2_N"/>
</dbReference>
<dbReference type="SUPFAM" id="SSF50621">
    <property type="entry name" value="Alanine racemase C-terminal domain-like"/>
    <property type="match status" value="1"/>
</dbReference>
<feature type="compositionally biased region" description="Polar residues" evidence="13">
    <location>
        <begin position="163"/>
        <end position="176"/>
    </location>
</feature>
<dbReference type="PROSITE" id="PS00878">
    <property type="entry name" value="ODR_DC_2_1"/>
    <property type="match status" value="1"/>
</dbReference>
<keyword evidence="6" id="KW-0456">Lyase</keyword>
<evidence type="ECO:0000256" key="3">
    <source>
        <dbReference type="ARBA" id="ARBA00022679"/>
    </source>
</evidence>
<keyword evidence="12" id="KW-0597">Phosphoprotein</keyword>
<keyword evidence="3" id="KW-0808">Transferase</keyword>
<dbReference type="RefSeq" id="XP_014569943.1">
    <property type="nucleotide sequence ID" value="XM_014714457.1"/>
</dbReference>
<evidence type="ECO:0000259" key="15">
    <source>
        <dbReference type="PROSITE" id="PS50110"/>
    </source>
</evidence>
<dbReference type="SUPFAM" id="SSF55781">
    <property type="entry name" value="GAF domain-like"/>
    <property type="match status" value="1"/>
</dbReference>